<dbReference type="VEuPathDB" id="VectorBase:RSAN_028532"/>
<feature type="transmembrane region" description="Helical" evidence="1">
    <location>
        <begin position="153"/>
        <end position="174"/>
    </location>
</feature>
<reference evidence="2" key="1">
    <citation type="journal article" date="2020" name="Cell">
        <title>Large-Scale Comparative Analyses of Tick Genomes Elucidate Their Genetic Diversity and Vector Capacities.</title>
        <authorList>
            <consortium name="Tick Genome and Microbiome Consortium (TIGMIC)"/>
            <person name="Jia N."/>
            <person name="Wang J."/>
            <person name="Shi W."/>
            <person name="Du L."/>
            <person name="Sun Y."/>
            <person name="Zhan W."/>
            <person name="Jiang J.F."/>
            <person name="Wang Q."/>
            <person name="Zhang B."/>
            <person name="Ji P."/>
            <person name="Bell-Sakyi L."/>
            <person name="Cui X.M."/>
            <person name="Yuan T.T."/>
            <person name="Jiang B.G."/>
            <person name="Yang W.F."/>
            <person name="Lam T.T."/>
            <person name="Chang Q.C."/>
            <person name="Ding S.J."/>
            <person name="Wang X.J."/>
            <person name="Zhu J.G."/>
            <person name="Ruan X.D."/>
            <person name="Zhao L."/>
            <person name="Wei J.T."/>
            <person name="Ye R.Z."/>
            <person name="Que T.C."/>
            <person name="Du C.H."/>
            <person name="Zhou Y.H."/>
            <person name="Cheng J.X."/>
            <person name="Dai P.F."/>
            <person name="Guo W.B."/>
            <person name="Han X.H."/>
            <person name="Huang E.J."/>
            <person name="Li L.F."/>
            <person name="Wei W."/>
            <person name="Gao Y.C."/>
            <person name="Liu J.Z."/>
            <person name="Shao H.Z."/>
            <person name="Wang X."/>
            <person name="Wang C.C."/>
            <person name="Yang T.C."/>
            <person name="Huo Q.B."/>
            <person name="Li W."/>
            <person name="Chen H.Y."/>
            <person name="Chen S.E."/>
            <person name="Zhou L.G."/>
            <person name="Ni X.B."/>
            <person name="Tian J.H."/>
            <person name="Sheng Y."/>
            <person name="Liu T."/>
            <person name="Pan Y.S."/>
            <person name="Xia L.Y."/>
            <person name="Li J."/>
            <person name="Zhao F."/>
            <person name="Cao W.C."/>
        </authorList>
    </citation>
    <scope>NUCLEOTIDE SEQUENCE</scope>
    <source>
        <strain evidence="2">Rsan-2018</strain>
    </source>
</reference>
<gene>
    <name evidence="2" type="ORF">HPB52_013829</name>
</gene>
<sequence>MVSTRKEPHSPVDDVREGAPAKEGVGSLEAFQVSREEECTGELIDAAVAPLFPPDKSCDIVIYTHVRVFNKTVSGTVNDISLFAFQNACKTYLFSTCGFSFDIAPDVDVLVLMTTILNMPYQDHCITLPINAYKSLNVFTPTMEKASNMARSTFGRPSLIVAFALQMGVVMYWLQGKPVTPNSALYQRCDRFYLTDYSQASFTLHASEYAQSHYSRCLHLRMVTMHG</sequence>
<comment type="caution">
    <text evidence="2">The sequence shown here is derived from an EMBL/GenBank/DDBJ whole genome shotgun (WGS) entry which is preliminary data.</text>
</comment>
<keyword evidence="1" id="KW-0472">Membrane</keyword>
<keyword evidence="3" id="KW-1185">Reference proteome</keyword>
<proteinExistence type="predicted"/>
<keyword evidence="1" id="KW-1133">Transmembrane helix</keyword>
<evidence type="ECO:0000313" key="2">
    <source>
        <dbReference type="EMBL" id="KAH7972601.1"/>
    </source>
</evidence>
<organism evidence="2 3">
    <name type="scientific">Rhipicephalus sanguineus</name>
    <name type="common">Brown dog tick</name>
    <name type="synonym">Ixodes sanguineus</name>
    <dbReference type="NCBI Taxonomy" id="34632"/>
    <lineage>
        <taxon>Eukaryota</taxon>
        <taxon>Metazoa</taxon>
        <taxon>Ecdysozoa</taxon>
        <taxon>Arthropoda</taxon>
        <taxon>Chelicerata</taxon>
        <taxon>Arachnida</taxon>
        <taxon>Acari</taxon>
        <taxon>Parasitiformes</taxon>
        <taxon>Ixodida</taxon>
        <taxon>Ixodoidea</taxon>
        <taxon>Ixodidae</taxon>
        <taxon>Rhipicephalinae</taxon>
        <taxon>Rhipicephalus</taxon>
        <taxon>Rhipicephalus</taxon>
    </lineage>
</organism>
<dbReference type="EMBL" id="JABSTV010001247">
    <property type="protein sequence ID" value="KAH7972601.1"/>
    <property type="molecule type" value="Genomic_DNA"/>
</dbReference>
<dbReference type="Proteomes" id="UP000821837">
    <property type="component" value="Chromosome 11"/>
</dbReference>
<keyword evidence="1" id="KW-0812">Transmembrane</keyword>
<evidence type="ECO:0000256" key="1">
    <source>
        <dbReference type="SAM" id="Phobius"/>
    </source>
</evidence>
<evidence type="ECO:0000313" key="3">
    <source>
        <dbReference type="Proteomes" id="UP000821837"/>
    </source>
</evidence>
<reference evidence="2" key="2">
    <citation type="submission" date="2021-09" db="EMBL/GenBank/DDBJ databases">
        <authorList>
            <person name="Jia N."/>
            <person name="Wang J."/>
            <person name="Shi W."/>
            <person name="Du L."/>
            <person name="Sun Y."/>
            <person name="Zhan W."/>
            <person name="Jiang J."/>
            <person name="Wang Q."/>
            <person name="Zhang B."/>
            <person name="Ji P."/>
            <person name="Sakyi L.B."/>
            <person name="Cui X."/>
            <person name="Yuan T."/>
            <person name="Jiang B."/>
            <person name="Yang W."/>
            <person name="Lam T.T.-Y."/>
            <person name="Chang Q."/>
            <person name="Ding S."/>
            <person name="Wang X."/>
            <person name="Zhu J."/>
            <person name="Ruan X."/>
            <person name="Zhao L."/>
            <person name="Wei J."/>
            <person name="Que T."/>
            <person name="Du C."/>
            <person name="Cheng J."/>
            <person name="Dai P."/>
            <person name="Han X."/>
            <person name="Huang E."/>
            <person name="Gao Y."/>
            <person name="Liu J."/>
            <person name="Shao H."/>
            <person name="Ye R."/>
            <person name="Li L."/>
            <person name="Wei W."/>
            <person name="Wang X."/>
            <person name="Wang C."/>
            <person name="Huo Q."/>
            <person name="Li W."/>
            <person name="Guo W."/>
            <person name="Chen H."/>
            <person name="Chen S."/>
            <person name="Zhou L."/>
            <person name="Zhou L."/>
            <person name="Ni X."/>
            <person name="Tian J."/>
            <person name="Zhou Y."/>
            <person name="Sheng Y."/>
            <person name="Liu T."/>
            <person name="Pan Y."/>
            <person name="Xia L."/>
            <person name="Li J."/>
            <person name="Zhao F."/>
            <person name="Cao W."/>
        </authorList>
    </citation>
    <scope>NUCLEOTIDE SEQUENCE</scope>
    <source>
        <strain evidence="2">Rsan-2018</strain>
        <tissue evidence="2">Larvae</tissue>
    </source>
</reference>
<dbReference type="AlphaFoldDB" id="A0A9D4T4F1"/>
<dbReference type="VEuPathDB" id="VectorBase:RSAN_028737"/>
<name>A0A9D4T4F1_RHISA</name>
<accession>A0A9D4T4F1</accession>
<protein>
    <submittedName>
        <fullName evidence="2">Uncharacterized protein</fullName>
    </submittedName>
</protein>